<dbReference type="EMBL" id="KI393946">
    <property type="protein sequence ID" value="ERN05996.1"/>
    <property type="molecule type" value="Genomic_DNA"/>
</dbReference>
<proteinExistence type="predicted"/>
<evidence type="ECO:0000313" key="2">
    <source>
        <dbReference type="Proteomes" id="UP000017836"/>
    </source>
</evidence>
<keyword evidence="2" id="KW-1185">Reference proteome</keyword>
<dbReference type="STRING" id="13333.W1PED7"/>
<organism evidence="1 2">
    <name type="scientific">Amborella trichopoda</name>
    <dbReference type="NCBI Taxonomy" id="13333"/>
    <lineage>
        <taxon>Eukaryota</taxon>
        <taxon>Viridiplantae</taxon>
        <taxon>Streptophyta</taxon>
        <taxon>Embryophyta</taxon>
        <taxon>Tracheophyta</taxon>
        <taxon>Spermatophyta</taxon>
        <taxon>Magnoliopsida</taxon>
        <taxon>Amborellales</taxon>
        <taxon>Amborellaceae</taxon>
        <taxon>Amborella</taxon>
    </lineage>
</organism>
<gene>
    <name evidence="1" type="ORF">AMTR_s00143p00084910</name>
</gene>
<sequence>MRNPETPNFRRFWGFRILSLSGNFIKNNKASVREKRLYLELVAMVPRVSNDSRVLDGTVFVDLKETIVDEVKYINVYASMMYMGMPTDYEFYVALRFMLRSLKQLKVEADLMVTASKDVPL</sequence>
<evidence type="ECO:0000313" key="1">
    <source>
        <dbReference type="EMBL" id="ERN05996.1"/>
    </source>
</evidence>
<name>W1PED7_AMBTC</name>
<dbReference type="Gramene" id="ERN05996">
    <property type="protein sequence ID" value="ERN05996"/>
    <property type="gene ID" value="AMTR_s00143p00084910"/>
</dbReference>
<reference evidence="2" key="1">
    <citation type="journal article" date="2013" name="Science">
        <title>The Amborella genome and the evolution of flowering plants.</title>
        <authorList>
            <consortium name="Amborella Genome Project"/>
        </authorList>
    </citation>
    <scope>NUCLEOTIDE SEQUENCE [LARGE SCALE GENOMIC DNA]</scope>
</reference>
<dbReference type="HOGENOM" id="CLU_147629_0_0_1"/>
<dbReference type="AlphaFoldDB" id="W1PED7"/>
<dbReference type="eggNOG" id="KOG1950">
    <property type="taxonomic scope" value="Eukaryota"/>
</dbReference>
<protein>
    <submittedName>
        <fullName evidence="1">Uncharacterized protein</fullName>
    </submittedName>
</protein>
<accession>W1PED7</accession>
<dbReference type="Proteomes" id="UP000017836">
    <property type="component" value="Unassembled WGS sequence"/>
</dbReference>